<protein>
    <submittedName>
        <fullName evidence="1">Uncharacterized protein</fullName>
    </submittedName>
</protein>
<dbReference type="Proteomes" id="UP000028582">
    <property type="component" value="Unassembled WGS sequence"/>
</dbReference>
<evidence type="ECO:0000313" key="2">
    <source>
        <dbReference type="Proteomes" id="UP000028582"/>
    </source>
</evidence>
<proteinExistence type="predicted"/>
<feature type="non-terminal residue" evidence="1">
    <location>
        <position position="63"/>
    </location>
</feature>
<name>A0A081AQN2_PHYNI</name>
<comment type="caution">
    <text evidence="1">The sequence shown here is derived from an EMBL/GenBank/DDBJ whole genome shotgun (WGS) entry which is preliminary data.</text>
</comment>
<gene>
    <name evidence="1" type="ORF">F444_04441</name>
</gene>
<feature type="non-terminal residue" evidence="1">
    <location>
        <position position="1"/>
    </location>
</feature>
<accession>A0A081AQN2</accession>
<evidence type="ECO:0000313" key="1">
    <source>
        <dbReference type="EMBL" id="ETO81193.1"/>
    </source>
</evidence>
<reference evidence="1 2" key="1">
    <citation type="submission" date="2013-11" db="EMBL/GenBank/DDBJ databases">
        <title>The Genome Sequence of Phytophthora parasitica P1976.</title>
        <authorList>
            <consortium name="The Broad Institute Genomics Platform"/>
            <person name="Russ C."/>
            <person name="Tyler B."/>
            <person name="Panabieres F."/>
            <person name="Shan W."/>
            <person name="Tripathy S."/>
            <person name="Grunwald N."/>
            <person name="Machado M."/>
            <person name="Johnson C.S."/>
            <person name="Walker B."/>
            <person name="Young S."/>
            <person name="Zeng Q."/>
            <person name="Gargeya S."/>
            <person name="Fitzgerald M."/>
            <person name="Haas B."/>
            <person name="Abouelleil A."/>
            <person name="Allen A.W."/>
            <person name="Alvarado L."/>
            <person name="Arachchi H.M."/>
            <person name="Berlin A.M."/>
            <person name="Chapman S.B."/>
            <person name="Gainer-Dewar J."/>
            <person name="Goldberg J."/>
            <person name="Griggs A."/>
            <person name="Gujja S."/>
            <person name="Hansen M."/>
            <person name="Howarth C."/>
            <person name="Imamovic A."/>
            <person name="Ireland A."/>
            <person name="Larimer J."/>
            <person name="McCowan C."/>
            <person name="Murphy C."/>
            <person name="Pearson M."/>
            <person name="Poon T.W."/>
            <person name="Priest M."/>
            <person name="Roberts A."/>
            <person name="Saif S."/>
            <person name="Shea T."/>
            <person name="Sisk P."/>
            <person name="Sykes S."/>
            <person name="Wortman J."/>
            <person name="Nusbaum C."/>
            <person name="Birren B."/>
        </authorList>
    </citation>
    <scope>NUCLEOTIDE SEQUENCE [LARGE SCALE GENOMIC DNA]</scope>
    <source>
        <strain evidence="1 2">P1976</strain>
    </source>
</reference>
<dbReference type="AlphaFoldDB" id="A0A081AQN2"/>
<dbReference type="EMBL" id="ANJA01000892">
    <property type="protein sequence ID" value="ETO81193.1"/>
    <property type="molecule type" value="Genomic_DNA"/>
</dbReference>
<sequence length="63" mass="7060">RLRQSSDTNKRVKAHLSHNFLSGIQVNSQNRTGHFSDACSRTCSPMDADTQASHDTCLWRSTP</sequence>
<organism evidence="1 2">
    <name type="scientific">Phytophthora nicotianae P1976</name>
    <dbReference type="NCBI Taxonomy" id="1317066"/>
    <lineage>
        <taxon>Eukaryota</taxon>
        <taxon>Sar</taxon>
        <taxon>Stramenopiles</taxon>
        <taxon>Oomycota</taxon>
        <taxon>Peronosporomycetes</taxon>
        <taxon>Peronosporales</taxon>
        <taxon>Peronosporaceae</taxon>
        <taxon>Phytophthora</taxon>
    </lineage>
</organism>